<keyword evidence="2" id="KW-1185">Reference proteome</keyword>
<comment type="caution">
    <text evidence="1">The sequence shown here is derived from an EMBL/GenBank/DDBJ whole genome shotgun (WGS) entry which is preliminary data.</text>
</comment>
<proteinExistence type="predicted"/>
<dbReference type="RefSeq" id="WP_183571076.1">
    <property type="nucleotide sequence ID" value="NZ_JACHOP010000014.1"/>
</dbReference>
<protein>
    <submittedName>
        <fullName evidence="1">Uncharacterized protein</fullName>
    </submittedName>
</protein>
<reference evidence="1 2" key="1">
    <citation type="submission" date="2020-08" db="EMBL/GenBank/DDBJ databases">
        <title>Genomic Encyclopedia of Type Strains, Phase IV (KMG-IV): sequencing the most valuable type-strain genomes for metagenomic binning, comparative biology and taxonomic classification.</title>
        <authorList>
            <person name="Goeker M."/>
        </authorList>
    </citation>
    <scope>NUCLEOTIDE SEQUENCE [LARGE SCALE GENOMIC DNA]</scope>
    <source>
        <strain evidence="1 2">DSM 2163</strain>
    </source>
</reference>
<dbReference type="AlphaFoldDB" id="A0A840ZNB6"/>
<organism evidence="1 2">
    <name type="scientific">Methylorubrum rhodinum</name>
    <dbReference type="NCBI Taxonomy" id="29428"/>
    <lineage>
        <taxon>Bacteria</taxon>
        <taxon>Pseudomonadati</taxon>
        <taxon>Pseudomonadota</taxon>
        <taxon>Alphaproteobacteria</taxon>
        <taxon>Hyphomicrobiales</taxon>
        <taxon>Methylobacteriaceae</taxon>
        <taxon>Methylorubrum</taxon>
    </lineage>
</organism>
<dbReference type="EMBL" id="JACHOP010000014">
    <property type="protein sequence ID" value="MBB5758545.1"/>
    <property type="molecule type" value="Genomic_DNA"/>
</dbReference>
<evidence type="ECO:0000313" key="1">
    <source>
        <dbReference type="EMBL" id="MBB5758545.1"/>
    </source>
</evidence>
<dbReference type="Proteomes" id="UP000583454">
    <property type="component" value="Unassembled WGS sequence"/>
</dbReference>
<accession>A0A840ZNB6</accession>
<gene>
    <name evidence="1" type="ORF">HNR00_003267</name>
</gene>
<sequence length="219" mass="23775">MSFNKLCADHLRAQHLARSGEKLGSGHAHEIVAAFFGYGSAAALSQEVKYPLTDLEQAAFLVPDLKGMDQRLSALRGLPPSLPSVDDIATELSAFLVANGHFTGQVWQARQLDDDINGYVQKEASQIEDALGGEMAGTNAYFDEINLDEYGYQSTPDAWIVTVMGTFDGENDPDSTYVGDRIDFSTTMTFDRVAGRTAFADPELDTGGAVDRSGYYDPE</sequence>
<evidence type="ECO:0000313" key="2">
    <source>
        <dbReference type="Proteomes" id="UP000583454"/>
    </source>
</evidence>
<name>A0A840ZNB6_9HYPH</name>